<dbReference type="InterPro" id="IPR057727">
    <property type="entry name" value="WCX_dom"/>
</dbReference>
<feature type="domain" description="WYL" evidence="2">
    <location>
        <begin position="145"/>
        <end position="210"/>
    </location>
</feature>
<comment type="caution">
    <text evidence="4">The sequence shown here is derived from an EMBL/GenBank/DDBJ whole genome shotgun (WGS) entry which is preliminary data.</text>
</comment>
<dbReference type="PROSITE" id="PS52050">
    <property type="entry name" value="WYL"/>
    <property type="match status" value="1"/>
</dbReference>
<name>A0A402BFA6_9CHLR</name>
<dbReference type="InterPro" id="IPR036390">
    <property type="entry name" value="WH_DNA-bd_sf"/>
</dbReference>
<gene>
    <name evidence="4" type="ORF">KDA_54460</name>
</gene>
<dbReference type="InterPro" id="IPR028349">
    <property type="entry name" value="PafC-like"/>
</dbReference>
<protein>
    <submittedName>
        <fullName evidence="4">Transcriptional regulator</fullName>
    </submittedName>
</protein>
<dbReference type="AlphaFoldDB" id="A0A402BFA6"/>
<feature type="domain" description="Helix-turn-helix type 11" evidence="1">
    <location>
        <begin position="8"/>
        <end position="60"/>
    </location>
</feature>
<evidence type="ECO:0000259" key="3">
    <source>
        <dbReference type="Pfam" id="PF25583"/>
    </source>
</evidence>
<accession>A0A402BFA6</accession>
<proteinExistence type="predicted"/>
<dbReference type="InterPro" id="IPR013196">
    <property type="entry name" value="HTH_11"/>
</dbReference>
<dbReference type="RefSeq" id="WP_126630137.1">
    <property type="nucleotide sequence ID" value="NZ_BIFT01000002.1"/>
</dbReference>
<reference evidence="5" key="1">
    <citation type="submission" date="2018-12" db="EMBL/GenBank/DDBJ databases">
        <title>Tengunoibacter tsumagoiensis gen. nov., sp. nov., Dictyobacter kobayashii sp. nov., D. alpinus sp. nov., and D. joshuensis sp. nov. and description of Dictyobacteraceae fam. nov. within the order Ktedonobacterales isolated from Tengu-no-mugimeshi.</title>
        <authorList>
            <person name="Wang C.M."/>
            <person name="Zheng Y."/>
            <person name="Sakai Y."/>
            <person name="Toyoda A."/>
            <person name="Minakuchi Y."/>
            <person name="Abe K."/>
            <person name="Yokota A."/>
            <person name="Yabe S."/>
        </authorList>
    </citation>
    <scope>NUCLEOTIDE SEQUENCE [LARGE SCALE GENOMIC DNA]</scope>
    <source>
        <strain evidence="5">Uno16</strain>
    </source>
</reference>
<evidence type="ECO:0000259" key="2">
    <source>
        <dbReference type="Pfam" id="PF13280"/>
    </source>
</evidence>
<organism evidence="4 5">
    <name type="scientific">Dictyobacter alpinus</name>
    <dbReference type="NCBI Taxonomy" id="2014873"/>
    <lineage>
        <taxon>Bacteria</taxon>
        <taxon>Bacillati</taxon>
        <taxon>Chloroflexota</taxon>
        <taxon>Ktedonobacteria</taxon>
        <taxon>Ktedonobacterales</taxon>
        <taxon>Dictyobacteraceae</taxon>
        <taxon>Dictyobacter</taxon>
    </lineage>
</organism>
<evidence type="ECO:0000313" key="5">
    <source>
        <dbReference type="Proteomes" id="UP000287171"/>
    </source>
</evidence>
<dbReference type="InterPro" id="IPR036388">
    <property type="entry name" value="WH-like_DNA-bd_sf"/>
</dbReference>
<keyword evidence="5" id="KW-1185">Reference proteome</keyword>
<dbReference type="Pfam" id="PF13280">
    <property type="entry name" value="WYL"/>
    <property type="match status" value="1"/>
</dbReference>
<dbReference type="InterPro" id="IPR051534">
    <property type="entry name" value="CBASS_pafABC_assoc_protein"/>
</dbReference>
<dbReference type="Gene3D" id="1.10.10.10">
    <property type="entry name" value="Winged helix-like DNA-binding domain superfamily/Winged helix DNA-binding domain"/>
    <property type="match status" value="1"/>
</dbReference>
<dbReference type="PANTHER" id="PTHR34580">
    <property type="match status" value="1"/>
</dbReference>
<evidence type="ECO:0000313" key="4">
    <source>
        <dbReference type="EMBL" id="GCE29962.1"/>
    </source>
</evidence>
<dbReference type="PIRSF" id="PIRSF016838">
    <property type="entry name" value="PafC"/>
    <property type="match status" value="1"/>
</dbReference>
<dbReference type="Pfam" id="PF25583">
    <property type="entry name" value="WCX"/>
    <property type="match status" value="1"/>
</dbReference>
<dbReference type="InterPro" id="IPR026881">
    <property type="entry name" value="WYL_dom"/>
</dbReference>
<dbReference type="PANTHER" id="PTHR34580:SF3">
    <property type="entry name" value="PROTEIN PAFB"/>
    <property type="match status" value="1"/>
</dbReference>
<dbReference type="OrthoDB" id="9767131at2"/>
<dbReference type="EMBL" id="BIFT01000002">
    <property type="protein sequence ID" value="GCE29962.1"/>
    <property type="molecule type" value="Genomic_DNA"/>
</dbReference>
<sequence>MVYRPTARVLTVLELLQSHGRMTGGELARRLEVNIRTVRDYVEMLQDLGIPVEAERGRYGAYRLRPGYKLPPLIFTEDESLALTLSLLLARQAGLAAAEPAFEGLLAKVERVLPEATRTRIQAVEQTVIFESSSAHASPSALAVTVLSLAVQTRQRVCLRYRSAHAQATERIFDPYGVVYHEGFWYTIGYCHLRQGQRLFRLDRISQVEILKETFLYPADFQVLEAVQHALAYVPRTWPIKVWLGTTLEEVQRQTRLTKAQFEEVHDGVLVCGDVDDLPWAARLLASLGVPFIIHHPPELRTALREYALTLIRYTDHIDA</sequence>
<dbReference type="Pfam" id="PF08279">
    <property type="entry name" value="HTH_11"/>
    <property type="match status" value="1"/>
</dbReference>
<evidence type="ECO:0000259" key="1">
    <source>
        <dbReference type="Pfam" id="PF08279"/>
    </source>
</evidence>
<dbReference type="Proteomes" id="UP000287171">
    <property type="component" value="Unassembled WGS sequence"/>
</dbReference>
<feature type="domain" description="WCX" evidence="3">
    <location>
        <begin position="254"/>
        <end position="308"/>
    </location>
</feature>
<dbReference type="SUPFAM" id="SSF46785">
    <property type="entry name" value="Winged helix' DNA-binding domain"/>
    <property type="match status" value="1"/>
</dbReference>